<sequence length="202" mass="21804">MMRRTLCLLAVTVSLLDGCASLPPPAPRPSLVLASHERDQVLRSLSAWQASGQASLRSPKGAESFGFRWQEDPQQQEISLRDPLGRTVARLSATAEGAQLLLANGKQMQAASLGALLESVLHVALPVARLPDWLLGLPRPDEGVERNGNGLPETLHAEQWTIRYLAYAPVGGLVMPSLLQAQGPDGITLRLAITGWHFGERP</sequence>
<dbReference type="Proteomes" id="UP000271650">
    <property type="component" value="Chromosome"/>
</dbReference>
<keyword evidence="2" id="KW-1185">Reference proteome</keyword>
<name>A0ACD5HLQ6_9PROT</name>
<proteinExistence type="predicted"/>
<reference evidence="1 2" key="1">
    <citation type="journal article" date="2019" name="Int. J. Syst. Evol. Microbiol.">
        <title>Acidithiobacillus sulfuriphilus sp. nov.: an extremely acidophilic sulfur-oxidizing chemolithotroph isolated from a neutral pH environment.</title>
        <authorList>
            <person name="Falagan C."/>
            <person name="Moya-Beltran A."/>
            <person name="Castro M."/>
            <person name="Quatrini R."/>
            <person name="Johnson D.B."/>
        </authorList>
    </citation>
    <scope>NUCLEOTIDE SEQUENCE [LARGE SCALE GENOMIC DNA]</scope>
    <source>
        <strain evidence="1 2">CJ-2</strain>
    </source>
</reference>
<keyword evidence="1" id="KW-0449">Lipoprotein</keyword>
<evidence type="ECO:0000313" key="2">
    <source>
        <dbReference type="Proteomes" id="UP000271650"/>
    </source>
</evidence>
<dbReference type="EMBL" id="CP127527">
    <property type="protein sequence ID" value="XRI76466.1"/>
    <property type="molecule type" value="Genomic_DNA"/>
</dbReference>
<organism evidence="1 2">
    <name type="scientific">Acidithiobacillus sulfuriphilus</name>
    <dbReference type="NCBI Taxonomy" id="1867749"/>
    <lineage>
        <taxon>Bacteria</taxon>
        <taxon>Pseudomonadati</taxon>
        <taxon>Pseudomonadota</taxon>
        <taxon>Acidithiobacillia</taxon>
        <taxon>Acidithiobacillales</taxon>
        <taxon>Acidithiobacillaceae</taxon>
        <taxon>Acidithiobacillus</taxon>
    </lineage>
</organism>
<gene>
    <name evidence="1" type="primary">lolB</name>
    <name evidence="1" type="ORF">EC580_010945</name>
</gene>
<protein>
    <submittedName>
        <fullName evidence="1">Lipoprotein insertase outer membrane protein LolB</fullName>
    </submittedName>
</protein>
<evidence type="ECO:0000313" key="1">
    <source>
        <dbReference type="EMBL" id="XRI76466.1"/>
    </source>
</evidence>
<accession>A0ACD5HLQ6</accession>